<name>A0A6N2AVX5_SOLCI</name>
<dbReference type="InterPro" id="IPR006016">
    <property type="entry name" value="UspA"/>
</dbReference>
<dbReference type="InterPro" id="IPR014729">
    <property type="entry name" value="Rossmann-like_a/b/a_fold"/>
</dbReference>
<dbReference type="Gene3D" id="3.40.50.620">
    <property type="entry name" value="HUPs"/>
    <property type="match status" value="1"/>
</dbReference>
<reference evidence="2" key="1">
    <citation type="submission" date="2019-05" db="EMBL/GenBank/DDBJ databases">
        <title>The de novo reference genome and transcriptome assemblies of the wild tomato species Solanum chilense.</title>
        <authorList>
            <person name="Stam R."/>
            <person name="Nosenko T."/>
            <person name="Hoerger A.C."/>
            <person name="Stephan W."/>
            <person name="Seidel M.A."/>
            <person name="Kuhn J.M.M."/>
            <person name="Haberer G."/>
            <person name="Tellier A."/>
        </authorList>
    </citation>
    <scope>NUCLEOTIDE SEQUENCE</scope>
    <source>
        <tissue evidence="2">Mature leaves</tissue>
    </source>
</reference>
<evidence type="ECO:0000313" key="2">
    <source>
        <dbReference type="EMBL" id="TMW85849.1"/>
    </source>
</evidence>
<protein>
    <recommendedName>
        <fullName evidence="1">UspA domain-containing protein</fullName>
    </recommendedName>
</protein>
<dbReference type="Pfam" id="PF00582">
    <property type="entry name" value="Usp"/>
    <property type="match status" value="1"/>
</dbReference>
<accession>A0A6N2AVX5</accession>
<proteinExistence type="predicted"/>
<feature type="domain" description="UspA" evidence="1">
    <location>
        <begin position="18"/>
        <end position="62"/>
    </location>
</feature>
<dbReference type="AlphaFoldDB" id="A0A6N2AVX5"/>
<sequence>MWTPPTAMNHGGPPLNKLIAVAIDKDRGSQVALKWAVDNLLARGQTIILIHVKVKASGTPFSQSGNSKSLAFTYLYVKLKCGWLFN</sequence>
<dbReference type="EMBL" id="RXGB01007058">
    <property type="protein sequence ID" value="TMW85849.1"/>
    <property type="molecule type" value="Genomic_DNA"/>
</dbReference>
<comment type="caution">
    <text evidence="2">The sequence shown here is derived from an EMBL/GenBank/DDBJ whole genome shotgun (WGS) entry which is preliminary data.</text>
</comment>
<evidence type="ECO:0000259" key="1">
    <source>
        <dbReference type="Pfam" id="PF00582"/>
    </source>
</evidence>
<gene>
    <name evidence="2" type="ORF">EJD97_022386</name>
</gene>
<organism evidence="2">
    <name type="scientific">Solanum chilense</name>
    <name type="common">Tomato</name>
    <name type="synonym">Lycopersicon chilense</name>
    <dbReference type="NCBI Taxonomy" id="4083"/>
    <lineage>
        <taxon>Eukaryota</taxon>
        <taxon>Viridiplantae</taxon>
        <taxon>Streptophyta</taxon>
        <taxon>Embryophyta</taxon>
        <taxon>Tracheophyta</taxon>
        <taxon>Spermatophyta</taxon>
        <taxon>Magnoliopsida</taxon>
        <taxon>eudicotyledons</taxon>
        <taxon>Gunneridae</taxon>
        <taxon>Pentapetalae</taxon>
        <taxon>asterids</taxon>
        <taxon>lamiids</taxon>
        <taxon>Solanales</taxon>
        <taxon>Solanaceae</taxon>
        <taxon>Solanoideae</taxon>
        <taxon>Solaneae</taxon>
        <taxon>Solanum</taxon>
        <taxon>Solanum subgen. Lycopersicon</taxon>
    </lineage>
</organism>